<dbReference type="Pfam" id="PF20979">
    <property type="entry name" value="Arginosuc_syn_C"/>
    <property type="match status" value="1"/>
</dbReference>
<name>A0A368DWD7_9PROT</name>
<dbReference type="Gene3D" id="3.90.1260.10">
    <property type="entry name" value="Argininosuccinate synthetase, chain A, domain 2"/>
    <property type="match status" value="1"/>
</dbReference>
<feature type="domain" description="Arginosuccinate synthase-like N-terminal" evidence="10">
    <location>
        <begin position="8"/>
        <end position="169"/>
    </location>
</feature>
<dbReference type="AlphaFoldDB" id="A0A368DWD7"/>
<evidence type="ECO:0000256" key="4">
    <source>
        <dbReference type="ARBA" id="ARBA00022571"/>
    </source>
</evidence>
<feature type="binding site" evidence="9">
    <location>
        <position position="278"/>
    </location>
    <ligand>
        <name>L-citrulline</name>
        <dbReference type="ChEBI" id="CHEBI:57743"/>
    </ligand>
</feature>
<feature type="binding site" evidence="9">
    <location>
        <position position="90"/>
    </location>
    <ligand>
        <name>L-citrulline</name>
        <dbReference type="ChEBI" id="CHEBI:57743"/>
    </ligand>
</feature>
<comment type="pathway">
    <text evidence="1 9">Amino-acid biosynthesis; L-arginine biosynthesis; L-arginine from L-ornithine and carbamoyl phosphate: step 2/3.</text>
</comment>
<evidence type="ECO:0000256" key="8">
    <source>
        <dbReference type="ARBA" id="ARBA00022840"/>
    </source>
</evidence>
<dbReference type="InterPro" id="IPR001518">
    <property type="entry name" value="Arginosuc_synth"/>
</dbReference>
<dbReference type="PROSITE" id="PS00565">
    <property type="entry name" value="ARGININOSUCCIN_SYN_2"/>
    <property type="match status" value="1"/>
</dbReference>
<dbReference type="Gene3D" id="1.20.5.470">
    <property type="entry name" value="Single helix bin"/>
    <property type="match status" value="1"/>
</dbReference>
<accession>A0A368DWD7</accession>
<comment type="subunit">
    <text evidence="2 9">Homotetramer.</text>
</comment>
<dbReference type="InterPro" id="IPR024074">
    <property type="entry name" value="AS_cat/multimer_dom_body"/>
</dbReference>
<dbReference type="HAMAP" id="MF_00005">
    <property type="entry name" value="Arg_succ_synth_type1"/>
    <property type="match status" value="1"/>
</dbReference>
<evidence type="ECO:0000256" key="5">
    <source>
        <dbReference type="ARBA" id="ARBA00022598"/>
    </source>
</evidence>
<keyword evidence="7 9" id="KW-0547">Nucleotide-binding</keyword>
<dbReference type="GO" id="GO:0006526">
    <property type="term" value="P:L-arginine biosynthetic process"/>
    <property type="evidence" value="ECO:0007669"/>
    <property type="project" value="UniProtKB-UniRule"/>
</dbReference>
<dbReference type="InterPro" id="IPR018223">
    <property type="entry name" value="Arginosuc_synth_CS"/>
</dbReference>
<evidence type="ECO:0000313" key="12">
    <source>
        <dbReference type="EMBL" id="RCL75964.1"/>
    </source>
</evidence>
<dbReference type="InterPro" id="IPR048267">
    <property type="entry name" value="Arginosuc_syn_N"/>
</dbReference>
<dbReference type="InterPro" id="IPR014729">
    <property type="entry name" value="Rossmann-like_a/b/a_fold"/>
</dbReference>
<dbReference type="FunFam" id="3.90.1260.10:FF:000007">
    <property type="entry name" value="Argininosuccinate synthase"/>
    <property type="match status" value="1"/>
</dbReference>
<evidence type="ECO:0000259" key="11">
    <source>
        <dbReference type="Pfam" id="PF20979"/>
    </source>
</evidence>
<feature type="binding site" evidence="9">
    <location>
        <position position="126"/>
    </location>
    <ligand>
        <name>L-aspartate</name>
        <dbReference type="ChEBI" id="CHEBI:29991"/>
    </ligand>
</feature>
<comment type="similarity">
    <text evidence="9">Belongs to the argininosuccinate synthase family. Type 1 subfamily.</text>
</comment>
<dbReference type="GO" id="GO:0005524">
    <property type="term" value="F:ATP binding"/>
    <property type="evidence" value="ECO:0007669"/>
    <property type="project" value="UniProtKB-UniRule"/>
</dbReference>
<reference evidence="12 13" key="1">
    <citation type="journal article" date="2018" name="Microbiome">
        <title>Fine metagenomic profile of the Mediterranean stratified and mixed water columns revealed by assembly and recruitment.</title>
        <authorList>
            <person name="Haro-Moreno J.M."/>
            <person name="Lopez-Perez M."/>
            <person name="De La Torre J.R."/>
            <person name="Picazo A."/>
            <person name="Camacho A."/>
            <person name="Rodriguez-Valera F."/>
        </authorList>
    </citation>
    <scope>NUCLEOTIDE SEQUENCE [LARGE SCALE GENOMIC DNA]</scope>
    <source>
        <strain evidence="12">MED-G55</strain>
    </source>
</reference>
<organism evidence="12 13">
    <name type="scientific">PS1 clade bacterium</name>
    <dbReference type="NCBI Taxonomy" id="2175152"/>
    <lineage>
        <taxon>Bacteria</taxon>
        <taxon>Pseudomonadati</taxon>
        <taxon>Pseudomonadota</taxon>
        <taxon>Alphaproteobacteria</taxon>
        <taxon>PS1 clade</taxon>
    </lineage>
</organism>
<feature type="binding site" evidence="9">
    <location>
        <begin position="12"/>
        <end position="20"/>
    </location>
    <ligand>
        <name>ATP</name>
        <dbReference type="ChEBI" id="CHEBI:30616"/>
    </ligand>
</feature>
<feature type="binding site" evidence="9">
    <location>
        <position position="95"/>
    </location>
    <ligand>
        <name>L-citrulline</name>
        <dbReference type="ChEBI" id="CHEBI:57743"/>
    </ligand>
</feature>
<keyword evidence="8 9" id="KW-0067">ATP-binding</keyword>
<dbReference type="PANTHER" id="PTHR11587">
    <property type="entry name" value="ARGININOSUCCINATE SYNTHASE"/>
    <property type="match status" value="1"/>
</dbReference>
<gene>
    <name evidence="9" type="primary">argG</name>
    <name evidence="12" type="ORF">DBW69_05795</name>
</gene>
<evidence type="ECO:0000313" key="13">
    <source>
        <dbReference type="Proteomes" id="UP000252132"/>
    </source>
</evidence>
<dbReference type="PANTHER" id="PTHR11587:SF2">
    <property type="entry name" value="ARGININOSUCCINATE SYNTHASE"/>
    <property type="match status" value="1"/>
</dbReference>
<dbReference type="UniPathway" id="UPA00068">
    <property type="reaction ID" value="UER00113"/>
</dbReference>
<keyword evidence="4 9" id="KW-0055">Arginine biosynthesis</keyword>
<feature type="binding site" evidence="9">
    <location>
        <position position="39"/>
    </location>
    <ligand>
        <name>ATP</name>
        <dbReference type="ChEBI" id="CHEBI:30616"/>
    </ligand>
</feature>
<feature type="domain" description="Arginosuccinate synthase C-terminal" evidence="11">
    <location>
        <begin position="180"/>
        <end position="397"/>
    </location>
</feature>
<feature type="binding site" evidence="9">
    <location>
        <position position="266"/>
    </location>
    <ligand>
        <name>L-citrulline</name>
        <dbReference type="ChEBI" id="CHEBI:57743"/>
    </ligand>
</feature>
<protein>
    <recommendedName>
        <fullName evidence="3 9">Argininosuccinate synthase</fullName>
        <ecNumber evidence="3 9">6.3.4.5</ecNumber>
    </recommendedName>
    <alternativeName>
        <fullName evidence="9">Citrulline--aspartate ligase</fullName>
    </alternativeName>
</protein>
<comment type="subcellular location">
    <subcellularLocation>
        <location evidence="9">Cytoplasm</location>
    </subcellularLocation>
</comment>
<dbReference type="SUPFAM" id="SSF52402">
    <property type="entry name" value="Adenine nucleotide alpha hydrolases-like"/>
    <property type="match status" value="1"/>
</dbReference>
<dbReference type="Proteomes" id="UP000252132">
    <property type="component" value="Unassembled WGS sequence"/>
</dbReference>
<evidence type="ECO:0000259" key="10">
    <source>
        <dbReference type="Pfam" id="PF00764"/>
    </source>
</evidence>
<feature type="binding site" evidence="9">
    <location>
        <position position="190"/>
    </location>
    <ligand>
        <name>L-citrulline</name>
        <dbReference type="ChEBI" id="CHEBI:57743"/>
    </ligand>
</feature>
<evidence type="ECO:0000256" key="7">
    <source>
        <dbReference type="ARBA" id="ARBA00022741"/>
    </source>
</evidence>
<evidence type="ECO:0000256" key="3">
    <source>
        <dbReference type="ARBA" id="ARBA00012286"/>
    </source>
</evidence>
<dbReference type="InterPro" id="IPR023434">
    <property type="entry name" value="Arginosuc_synth_type_1_subfam"/>
</dbReference>
<feature type="binding site" evidence="9">
    <location>
        <position position="130"/>
    </location>
    <ligand>
        <name>L-citrulline</name>
        <dbReference type="ChEBI" id="CHEBI:57743"/>
    </ligand>
</feature>
<proteinExistence type="inferred from homology"/>
<dbReference type="PROSITE" id="PS00564">
    <property type="entry name" value="ARGININOSUCCIN_SYN_1"/>
    <property type="match status" value="1"/>
</dbReference>
<evidence type="ECO:0000256" key="6">
    <source>
        <dbReference type="ARBA" id="ARBA00022605"/>
    </source>
</evidence>
<evidence type="ECO:0000256" key="9">
    <source>
        <dbReference type="HAMAP-Rule" id="MF_00005"/>
    </source>
</evidence>
<dbReference type="GO" id="GO:0004055">
    <property type="term" value="F:argininosuccinate synthase activity"/>
    <property type="evidence" value="ECO:0007669"/>
    <property type="project" value="UniProtKB-UniRule"/>
</dbReference>
<dbReference type="Gene3D" id="3.40.50.620">
    <property type="entry name" value="HUPs"/>
    <property type="match status" value="1"/>
</dbReference>
<keyword evidence="6 9" id="KW-0028">Amino-acid biosynthesis</keyword>
<dbReference type="NCBIfam" id="NF001770">
    <property type="entry name" value="PRK00509.1"/>
    <property type="match status" value="1"/>
</dbReference>
<dbReference type="EC" id="6.3.4.5" evidence="3 9"/>
<evidence type="ECO:0000256" key="2">
    <source>
        <dbReference type="ARBA" id="ARBA00011881"/>
    </source>
</evidence>
<dbReference type="CDD" id="cd01999">
    <property type="entry name" value="ASS"/>
    <property type="match status" value="1"/>
</dbReference>
<dbReference type="GO" id="GO:0000053">
    <property type="term" value="P:argininosuccinate metabolic process"/>
    <property type="evidence" value="ECO:0007669"/>
    <property type="project" value="TreeGrafter"/>
</dbReference>
<keyword evidence="5 9" id="KW-0436">Ligase</keyword>
<sequence>MSGSDIKKIVLAYSGGLDTSIILKWLQDTYGCEVVTFTADLGQGEELEPARQKAEMLGIKEIFIEDLREEFVRDYVFPMFRANAVYEGIYLLGTSIARPLISKRQVEIAAATGADAVCHGATGKGNDQVRFELSYYALNPDIKVVAPWREWDLSSREKLIAYAEQNQIPVPKDKRGEAPFSVDANLLHTSSEGKVLEDPAQPCPDYVYQRTVAPEDAPDTPTEITIGFKAGDAASINGEDMSPATLLEKLNELGGANGIGRLDLVENRFVGMKSRGVYETPGGTILLAAHRGIESITLDRGAAHLKDELMPRYAELIYNGFWFSPEREMLQAAIDASQTHVTGDVTLKLYKGSVDVIARQSPYSLYSEAHVTFEEDAVYDQKDAEGFIRLNALRLKLLGRRNG</sequence>
<keyword evidence="9" id="KW-0963">Cytoplasm</keyword>
<comment type="caution">
    <text evidence="12">The sequence shown here is derived from an EMBL/GenBank/DDBJ whole genome shotgun (WGS) entry which is preliminary data.</text>
</comment>
<dbReference type="GO" id="GO:0000050">
    <property type="term" value="P:urea cycle"/>
    <property type="evidence" value="ECO:0007669"/>
    <property type="project" value="TreeGrafter"/>
</dbReference>
<feature type="binding site" evidence="9">
    <location>
        <position position="122"/>
    </location>
    <ligand>
        <name>L-aspartate</name>
        <dbReference type="ChEBI" id="CHEBI:29991"/>
    </ligand>
</feature>
<dbReference type="FunFam" id="3.40.50.620:FF:000019">
    <property type="entry name" value="Argininosuccinate synthase"/>
    <property type="match status" value="1"/>
</dbReference>
<dbReference type="GO" id="GO:0005737">
    <property type="term" value="C:cytoplasm"/>
    <property type="evidence" value="ECO:0007669"/>
    <property type="project" value="UniProtKB-SubCell"/>
</dbReference>
<feature type="binding site" evidence="9">
    <location>
        <position position="127"/>
    </location>
    <ligand>
        <name>L-aspartate</name>
        <dbReference type="ChEBI" id="CHEBI:29991"/>
    </ligand>
</feature>
<dbReference type="SUPFAM" id="SSF69864">
    <property type="entry name" value="Argininosuccinate synthetase, C-terminal domain"/>
    <property type="match status" value="1"/>
</dbReference>
<evidence type="ECO:0000256" key="1">
    <source>
        <dbReference type="ARBA" id="ARBA00004967"/>
    </source>
</evidence>
<dbReference type="Pfam" id="PF00764">
    <property type="entry name" value="Arginosuc_synth"/>
    <property type="match status" value="1"/>
</dbReference>
<dbReference type="NCBIfam" id="TIGR00032">
    <property type="entry name" value="argG"/>
    <property type="match status" value="1"/>
</dbReference>
<feature type="binding site" evidence="9">
    <location>
        <position position="181"/>
    </location>
    <ligand>
        <name>L-citrulline</name>
        <dbReference type="ChEBI" id="CHEBI:57743"/>
    </ligand>
</feature>
<comment type="catalytic activity">
    <reaction evidence="9">
        <text>L-citrulline + L-aspartate + ATP = 2-(N(omega)-L-arginino)succinate + AMP + diphosphate + H(+)</text>
        <dbReference type="Rhea" id="RHEA:10932"/>
        <dbReference type="ChEBI" id="CHEBI:15378"/>
        <dbReference type="ChEBI" id="CHEBI:29991"/>
        <dbReference type="ChEBI" id="CHEBI:30616"/>
        <dbReference type="ChEBI" id="CHEBI:33019"/>
        <dbReference type="ChEBI" id="CHEBI:57472"/>
        <dbReference type="ChEBI" id="CHEBI:57743"/>
        <dbReference type="ChEBI" id="CHEBI:456215"/>
        <dbReference type="EC" id="6.3.4.5"/>
    </reaction>
</comment>
<feature type="binding site" evidence="9">
    <location>
        <position position="120"/>
    </location>
    <ligand>
        <name>ATP</name>
        <dbReference type="ChEBI" id="CHEBI:30616"/>
    </ligand>
</feature>
<dbReference type="InterPro" id="IPR048268">
    <property type="entry name" value="Arginosuc_syn_C"/>
</dbReference>
<dbReference type="EMBL" id="QOQF01000026">
    <property type="protein sequence ID" value="RCL75964.1"/>
    <property type="molecule type" value="Genomic_DNA"/>
</dbReference>
<feature type="binding site" evidence="9">
    <location>
        <position position="126"/>
    </location>
    <ligand>
        <name>L-citrulline</name>
        <dbReference type="ChEBI" id="CHEBI:57743"/>
    </ligand>
</feature>